<evidence type="ECO:0000313" key="13">
    <source>
        <dbReference type="Proteomes" id="UP000001307"/>
    </source>
</evidence>
<dbReference type="PROSITE" id="PS51545">
    <property type="entry name" value="PIK_HELICAL"/>
    <property type="match status" value="1"/>
</dbReference>
<evidence type="ECO:0000256" key="6">
    <source>
        <dbReference type="ARBA" id="ARBA00036767"/>
    </source>
</evidence>
<dbReference type="Gene3D" id="1.10.1070.11">
    <property type="entry name" value="Phosphatidylinositol 3-/4-kinase, catalytic domain"/>
    <property type="match status" value="1"/>
</dbReference>
<comment type="catalytic activity">
    <reaction evidence="6">
        <text>a 1,2-diacyl-sn-glycero-3-phospho-(1D-myo-inositol) + ATP = a 1,2-diacyl-sn-glycero-3-phospho-(1D-myo-inositol 4-phosphate) + ADP + H(+)</text>
        <dbReference type="Rhea" id="RHEA:19877"/>
        <dbReference type="ChEBI" id="CHEBI:15378"/>
        <dbReference type="ChEBI" id="CHEBI:30616"/>
        <dbReference type="ChEBI" id="CHEBI:57880"/>
        <dbReference type="ChEBI" id="CHEBI:58178"/>
        <dbReference type="ChEBI" id="CHEBI:456216"/>
        <dbReference type="EC" id="2.7.1.67"/>
    </reaction>
    <physiologicalReaction direction="left-to-right" evidence="6">
        <dbReference type="Rhea" id="RHEA:19878"/>
    </physiologicalReaction>
</comment>
<evidence type="ECO:0000256" key="7">
    <source>
        <dbReference type="ARBA" id="ARBA00037860"/>
    </source>
</evidence>
<dbReference type="GO" id="GO:0048015">
    <property type="term" value="P:phosphatidylinositol-mediated signaling"/>
    <property type="evidence" value="ECO:0007669"/>
    <property type="project" value="TreeGrafter"/>
</dbReference>
<evidence type="ECO:0000256" key="5">
    <source>
        <dbReference type="ARBA" id="ARBA00022777"/>
    </source>
</evidence>
<dbReference type="PANTHER" id="PTHR10048:SF22">
    <property type="entry name" value="PHOSPHATIDYLINOSITOL 4-KINASE BETA"/>
    <property type="match status" value="1"/>
</dbReference>
<dbReference type="SMART" id="SM00146">
    <property type="entry name" value="PI3Kc"/>
    <property type="match status" value="1"/>
</dbReference>
<dbReference type="FunCoup" id="E4X6J1">
    <property type="interactions" value="527"/>
</dbReference>
<dbReference type="PROSITE" id="PS00915">
    <property type="entry name" value="PI3_4_KINASE_1"/>
    <property type="match status" value="1"/>
</dbReference>
<dbReference type="EC" id="2.7.1.67" evidence="3"/>
<dbReference type="InterPro" id="IPR036940">
    <property type="entry name" value="PI3/4_kinase_cat_sf"/>
</dbReference>
<reference evidence="12" key="1">
    <citation type="journal article" date="2010" name="Science">
        <title>Plasticity of animal genome architecture unmasked by rapid evolution of a pelagic tunicate.</title>
        <authorList>
            <person name="Denoeud F."/>
            <person name="Henriet S."/>
            <person name="Mungpakdee S."/>
            <person name="Aury J.M."/>
            <person name="Da Silva C."/>
            <person name="Brinkmann H."/>
            <person name="Mikhaleva J."/>
            <person name="Olsen L.C."/>
            <person name="Jubin C."/>
            <person name="Canestro C."/>
            <person name="Bouquet J.M."/>
            <person name="Danks G."/>
            <person name="Poulain J."/>
            <person name="Campsteijn C."/>
            <person name="Adamski M."/>
            <person name="Cross I."/>
            <person name="Yadetie F."/>
            <person name="Muffato M."/>
            <person name="Louis A."/>
            <person name="Butcher S."/>
            <person name="Tsagkogeorga G."/>
            <person name="Konrad A."/>
            <person name="Singh S."/>
            <person name="Jensen M.F."/>
            <person name="Cong E.H."/>
            <person name="Eikeseth-Otteraa H."/>
            <person name="Noel B."/>
            <person name="Anthouard V."/>
            <person name="Porcel B.M."/>
            <person name="Kachouri-Lafond R."/>
            <person name="Nishino A."/>
            <person name="Ugolini M."/>
            <person name="Chourrout P."/>
            <person name="Nishida H."/>
            <person name="Aasland R."/>
            <person name="Huzurbazar S."/>
            <person name="Westhof E."/>
            <person name="Delsuc F."/>
            <person name="Lehrach H."/>
            <person name="Reinhardt R."/>
            <person name="Weissenbach J."/>
            <person name="Roy S.W."/>
            <person name="Artiguenave F."/>
            <person name="Postlethwait J.H."/>
            <person name="Manak J.R."/>
            <person name="Thompson E.M."/>
            <person name="Jaillon O."/>
            <person name="Du Pasquier L."/>
            <person name="Boudinot P."/>
            <person name="Liberles D.A."/>
            <person name="Volff J.N."/>
            <person name="Philippe H."/>
            <person name="Lenhard B."/>
            <person name="Roest Crollius H."/>
            <person name="Wincker P."/>
            <person name="Chourrout D."/>
        </authorList>
    </citation>
    <scope>NUCLEOTIDE SEQUENCE [LARGE SCALE GENOMIC DNA]</scope>
</reference>
<proteinExistence type="inferred from homology"/>
<accession>E4X6J1</accession>
<dbReference type="InterPro" id="IPR049160">
    <property type="entry name" value="PI4KB-PIK1_PIK"/>
</dbReference>
<evidence type="ECO:0000256" key="9">
    <source>
        <dbReference type="SAM" id="MobiDB-lite"/>
    </source>
</evidence>
<sequence length="711" mass="80175">MVEKVEDVPAVKEGPQVKLGPLSPKKSESDKWDTGLHRLFASELFDANMAIQYLFKSKEGGILQYLGNRLFNLPANELDFYLPQLLILYLYTEENTRKSIHPFLVKRCKENIDFALNCALLLGSVNDSLPQKRKQLAAKLRTAIIKGESAISRQNSSCSEVGIDSTLPEEKNEQLDFIEKLIDIGRRLVSQPDRSDIHRRLRVKPCQLRRQLRLNFELRASKTQRLVSELNEVNLLLPRRVWNPIASDLSHFVLRITPAAAVVLNSKDKAPYFAYLEVLLTPDKSIDNLPQKLLESSLHEGTFPPPPGLLERHAFSEDDELDETLKPAPIVNASTSSNDNSDISDHDEQAHSPSFPSISQKPPQSDAVSLSRISIRSGDSVQSYDTGQTVLAADIRLRLHQETTVSMGDLRIDPDDPSAAALKEPFAEKERKIREASPYGHLKNWKLLPIIVKCGDDLRQEMLAYQLMTALKAAWDKEMTKIWVRPYKILVTGPDSGILEPIVNAPSVHQIKKMEPNGLQVYFINEFGEPNSEGYMKAMENFVLSCAGYSLVCYLLQVKDRHNGNILLDSEGHIVHIDFGFMLNSYASPGKNLGFEQSAFKLTEDMVELMGGMESDNFRWYKVLLIKDAWSGLRAAAKHRDSIVTLAEVAQCGPRLSCFTSNTVKQFQERFLLQTPDDQLTLIIDSMVEGSVNSWTTKLYDQFQYLTNGIL</sequence>
<dbReference type="AlphaFoldDB" id="E4X6J1"/>
<keyword evidence="5" id="KW-0418">Kinase</keyword>
<dbReference type="Pfam" id="PF21245">
    <property type="entry name" value="PI4KB-PIK1_PIK"/>
    <property type="match status" value="1"/>
</dbReference>
<evidence type="ECO:0000256" key="3">
    <source>
        <dbReference type="ARBA" id="ARBA00012169"/>
    </source>
</evidence>
<evidence type="ECO:0000259" key="10">
    <source>
        <dbReference type="PROSITE" id="PS50290"/>
    </source>
</evidence>
<comment type="similarity">
    <text evidence="2">Belongs to the PI3/PI4-kinase family. Type III PI4K subfamily.</text>
</comment>
<dbReference type="GO" id="GO:0004430">
    <property type="term" value="F:1-phosphatidylinositol 4-kinase activity"/>
    <property type="evidence" value="ECO:0007669"/>
    <property type="project" value="UniProtKB-EC"/>
</dbReference>
<evidence type="ECO:0000256" key="4">
    <source>
        <dbReference type="ARBA" id="ARBA00022679"/>
    </source>
</evidence>
<dbReference type="Gene3D" id="3.30.1010.10">
    <property type="entry name" value="Phosphatidylinositol 3-kinase Catalytic Subunit, Chain A, domain 4"/>
    <property type="match status" value="1"/>
</dbReference>
<dbReference type="InterPro" id="IPR000403">
    <property type="entry name" value="PI3/4_kinase_cat_dom"/>
</dbReference>
<evidence type="ECO:0000313" key="12">
    <source>
        <dbReference type="EMBL" id="CBY07975.1"/>
    </source>
</evidence>
<dbReference type="InterPro" id="IPR018936">
    <property type="entry name" value="PI3/4_kinase_CS"/>
</dbReference>
<organism evidence="12">
    <name type="scientific">Oikopleura dioica</name>
    <name type="common">Tunicate</name>
    <dbReference type="NCBI Taxonomy" id="34765"/>
    <lineage>
        <taxon>Eukaryota</taxon>
        <taxon>Metazoa</taxon>
        <taxon>Chordata</taxon>
        <taxon>Tunicata</taxon>
        <taxon>Appendicularia</taxon>
        <taxon>Copelata</taxon>
        <taxon>Oikopleuridae</taxon>
        <taxon>Oikopleura</taxon>
    </lineage>
</organism>
<evidence type="ECO:0000256" key="8">
    <source>
        <dbReference type="ARBA" id="ARBA00039877"/>
    </source>
</evidence>
<dbReference type="InParanoid" id="E4X6J1"/>
<name>E4X6J1_OIKDI</name>
<dbReference type="PROSITE" id="PS50290">
    <property type="entry name" value="PI3_4_KINASE_3"/>
    <property type="match status" value="1"/>
</dbReference>
<dbReference type="GO" id="GO:0005741">
    <property type="term" value="C:mitochondrial outer membrane"/>
    <property type="evidence" value="ECO:0007669"/>
    <property type="project" value="UniProtKB-SubCell"/>
</dbReference>
<feature type="region of interest" description="Disordered" evidence="9">
    <location>
        <begin position="330"/>
        <end position="370"/>
    </location>
</feature>
<dbReference type="Pfam" id="PF00454">
    <property type="entry name" value="PI3_PI4_kinase"/>
    <property type="match status" value="1"/>
</dbReference>
<evidence type="ECO:0000256" key="1">
    <source>
        <dbReference type="ARBA" id="ARBA00004450"/>
    </source>
</evidence>
<dbReference type="PANTHER" id="PTHR10048">
    <property type="entry name" value="PHOSPHATIDYLINOSITOL KINASE"/>
    <property type="match status" value="1"/>
</dbReference>
<dbReference type="GO" id="GO:0030867">
    <property type="term" value="C:rough endoplasmic reticulum membrane"/>
    <property type="evidence" value="ECO:0007669"/>
    <property type="project" value="UniProtKB-SubCell"/>
</dbReference>
<dbReference type="GO" id="GO:0046854">
    <property type="term" value="P:phosphatidylinositol phosphate biosynthetic process"/>
    <property type="evidence" value="ECO:0007669"/>
    <property type="project" value="InterPro"/>
</dbReference>
<dbReference type="PROSITE" id="PS00916">
    <property type="entry name" value="PI3_4_KINASE_2"/>
    <property type="match status" value="1"/>
</dbReference>
<evidence type="ECO:0000259" key="11">
    <source>
        <dbReference type="PROSITE" id="PS51545"/>
    </source>
</evidence>
<protein>
    <recommendedName>
        <fullName evidence="8">Phosphatidylinositol 4-kinase beta</fullName>
        <ecNumber evidence="3">2.7.1.67</ecNumber>
    </recommendedName>
</protein>
<keyword evidence="13" id="KW-1185">Reference proteome</keyword>
<gene>
    <name evidence="12" type="ORF">GSOID_T00003339001</name>
</gene>
<dbReference type="OrthoDB" id="10264149at2759"/>
<dbReference type="InterPro" id="IPR011009">
    <property type="entry name" value="Kinase-like_dom_sf"/>
</dbReference>
<dbReference type="InterPro" id="IPR057754">
    <property type="entry name" value="PI4-kinase_beta/PIK1_cat"/>
</dbReference>
<dbReference type="CDD" id="cd05168">
    <property type="entry name" value="PI4Kc_III_beta"/>
    <property type="match status" value="1"/>
</dbReference>
<keyword evidence="4" id="KW-0808">Transferase</keyword>
<dbReference type="FunFam" id="1.10.1070.11:FF:000016">
    <property type="entry name" value="PIK1p Phosphatidylinositol 4-kinase"/>
    <property type="match status" value="1"/>
</dbReference>
<feature type="domain" description="PI3K/PI4K catalytic" evidence="10">
    <location>
        <begin position="424"/>
        <end position="696"/>
    </location>
</feature>
<dbReference type="InterPro" id="IPR015433">
    <property type="entry name" value="PI3/4_kinase"/>
</dbReference>
<dbReference type="EMBL" id="FN653027">
    <property type="protein sequence ID" value="CBY07975.1"/>
    <property type="molecule type" value="Genomic_DNA"/>
</dbReference>
<dbReference type="Proteomes" id="UP000001307">
    <property type="component" value="Unassembled WGS sequence"/>
</dbReference>
<dbReference type="InterPro" id="IPR001263">
    <property type="entry name" value="PI3K_accessory_dom"/>
</dbReference>
<dbReference type="SUPFAM" id="SSF56112">
    <property type="entry name" value="Protein kinase-like (PK-like)"/>
    <property type="match status" value="1"/>
</dbReference>
<feature type="compositionally biased region" description="Low complexity" evidence="9">
    <location>
        <begin position="332"/>
        <end position="341"/>
    </location>
</feature>
<evidence type="ECO:0000256" key="2">
    <source>
        <dbReference type="ARBA" id="ARBA00006209"/>
    </source>
</evidence>
<feature type="compositionally biased region" description="Polar residues" evidence="9">
    <location>
        <begin position="351"/>
        <end position="370"/>
    </location>
</feature>
<feature type="domain" description="PIK helical" evidence="11">
    <location>
        <begin position="1"/>
        <end position="146"/>
    </location>
</feature>
<comment type="subcellular location">
    <subcellularLocation>
        <location evidence="1">Mitochondrion outer membrane</location>
        <topology evidence="1">Peripheral membrane protein</topology>
    </subcellularLocation>
    <subcellularLocation>
        <location evidence="7">Rough endoplasmic reticulum membrane</location>
        <topology evidence="7">Peripheral membrane protein</topology>
    </subcellularLocation>
</comment>